<name>A0A182E1S6_ONCOC</name>
<keyword evidence="2" id="KW-0518">Myosin</keyword>
<reference evidence="7" key="1">
    <citation type="submission" date="2016-06" db="UniProtKB">
        <authorList>
            <consortium name="WormBaseParasite"/>
        </authorList>
    </citation>
    <scope>IDENTIFICATION</scope>
</reference>
<dbReference type="WBParaSite" id="nOo.2.0.1.t01917-RA">
    <property type="protein sequence ID" value="nOo.2.0.1.t01917-RA"/>
    <property type="gene ID" value="nOo.2.0.1.g01917"/>
</dbReference>
<evidence type="ECO:0000259" key="4">
    <source>
        <dbReference type="PROSITE" id="PS50222"/>
    </source>
</evidence>
<evidence type="ECO:0000313" key="6">
    <source>
        <dbReference type="Proteomes" id="UP000271087"/>
    </source>
</evidence>
<dbReference type="CDD" id="cd00051">
    <property type="entry name" value="EFh"/>
    <property type="match status" value="1"/>
</dbReference>
<keyword evidence="6" id="KW-1185">Reference proteome</keyword>
<dbReference type="InterPro" id="IPR002048">
    <property type="entry name" value="EF_hand_dom"/>
</dbReference>
<dbReference type="SUPFAM" id="SSF47473">
    <property type="entry name" value="EF-hand"/>
    <property type="match status" value="1"/>
</dbReference>
<dbReference type="Gene3D" id="1.10.238.10">
    <property type="entry name" value="EF-hand"/>
    <property type="match status" value="2"/>
</dbReference>
<dbReference type="Proteomes" id="UP000271087">
    <property type="component" value="Unassembled WGS sequence"/>
</dbReference>
<evidence type="ECO:0000256" key="3">
    <source>
        <dbReference type="ARBA" id="ARBA00023175"/>
    </source>
</evidence>
<keyword evidence="1" id="KW-0677">Repeat</keyword>
<dbReference type="PANTHER" id="PTHR23048">
    <property type="entry name" value="MYOSIN LIGHT CHAIN 1, 3"/>
    <property type="match status" value="1"/>
</dbReference>
<dbReference type="GO" id="GO:0005859">
    <property type="term" value="C:muscle myosin complex"/>
    <property type="evidence" value="ECO:0007669"/>
    <property type="project" value="TreeGrafter"/>
</dbReference>
<dbReference type="AlphaFoldDB" id="A0A182E1S6"/>
<dbReference type="InterPro" id="IPR050230">
    <property type="entry name" value="CALM/Myosin/TropC-like"/>
</dbReference>
<gene>
    <name evidence="5" type="ORF">NOO_LOCUS1917</name>
</gene>
<protein>
    <submittedName>
        <fullName evidence="7">Myosin light chain alkali</fullName>
    </submittedName>
</protein>
<keyword evidence="3" id="KW-0505">Motor protein</keyword>
<evidence type="ECO:0000313" key="5">
    <source>
        <dbReference type="EMBL" id="VDK65185.1"/>
    </source>
</evidence>
<reference evidence="5 6" key="2">
    <citation type="submission" date="2018-08" db="EMBL/GenBank/DDBJ databases">
        <authorList>
            <person name="Laetsch R D."/>
            <person name="Stevens L."/>
            <person name="Kumar S."/>
            <person name="Blaxter L. M."/>
        </authorList>
    </citation>
    <scope>NUCLEOTIDE SEQUENCE [LARGE SCALE GENOMIC DNA]</scope>
</reference>
<evidence type="ECO:0000256" key="2">
    <source>
        <dbReference type="ARBA" id="ARBA00023123"/>
    </source>
</evidence>
<dbReference type="PANTHER" id="PTHR23048:SF33">
    <property type="entry name" value="MYOSIN LIGHT CHAIN ALKALI"/>
    <property type="match status" value="1"/>
</dbReference>
<dbReference type="PROSITE" id="PS50222">
    <property type="entry name" value="EF_HAND_2"/>
    <property type="match status" value="2"/>
</dbReference>
<dbReference type="GO" id="GO:0005509">
    <property type="term" value="F:calcium ion binding"/>
    <property type="evidence" value="ECO:0007669"/>
    <property type="project" value="InterPro"/>
</dbReference>
<feature type="domain" description="EF-hand" evidence="4">
    <location>
        <begin position="29"/>
        <end position="64"/>
    </location>
</feature>
<dbReference type="FunFam" id="1.10.238.10:FF:000001">
    <property type="entry name" value="Calmodulin 1"/>
    <property type="match status" value="1"/>
</dbReference>
<organism evidence="7">
    <name type="scientific">Onchocerca ochengi</name>
    <name type="common">Filarial nematode worm</name>
    <dbReference type="NCBI Taxonomy" id="42157"/>
    <lineage>
        <taxon>Eukaryota</taxon>
        <taxon>Metazoa</taxon>
        <taxon>Ecdysozoa</taxon>
        <taxon>Nematoda</taxon>
        <taxon>Chromadorea</taxon>
        <taxon>Rhabditida</taxon>
        <taxon>Spirurina</taxon>
        <taxon>Spiruromorpha</taxon>
        <taxon>Filarioidea</taxon>
        <taxon>Onchocercidae</taxon>
        <taxon>Onchocerca</taxon>
    </lineage>
</organism>
<dbReference type="EMBL" id="UYRW01000269">
    <property type="protein sequence ID" value="VDK65185.1"/>
    <property type="molecule type" value="Genomic_DNA"/>
</dbReference>
<proteinExistence type="predicted"/>
<feature type="domain" description="EF-hand" evidence="4">
    <location>
        <begin position="105"/>
        <end position="140"/>
    </location>
</feature>
<evidence type="ECO:0000256" key="1">
    <source>
        <dbReference type="ARBA" id="ARBA00022737"/>
    </source>
</evidence>
<dbReference type="InterPro" id="IPR011992">
    <property type="entry name" value="EF-hand-dom_pair"/>
</dbReference>
<accession>A0A182E1S6</accession>
<dbReference type="STRING" id="42157.A0A182E1S6"/>
<sequence>MLSNFSLEYQLLKAHTIRYSSVNILLAPFAYSELKEIFLLYDEELDGKIDGTQIGDVVRAAGLKPTNAMVLKASGTEYKRKGEKRITFEEWMPIYEQLSKEKEQGTFQDFVEGLKVFDKEESGKIMAAELRHVLMALGERLSAEEADEIMKGCDDAEGMVSYEAFVKKVLAGPFPDD</sequence>
<evidence type="ECO:0000313" key="7">
    <source>
        <dbReference type="WBParaSite" id="nOo.2.0.1.t01917-RA"/>
    </source>
</evidence>
<dbReference type="OrthoDB" id="26525at2759"/>